<dbReference type="PANTHER" id="PTHR30329:SF21">
    <property type="entry name" value="LIPOPROTEIN YIAD-RELATED"/>
    <property type="match status" value="1"/>
</dbReference>
<protein>
    <recommendedName>
        <fullName evidence="2">OmpA-like domain-containing protein</fullName>
    </recommendedName>
</protein>
<dbReference type="PANTHER" id="PTHR30329">
    <property type="entry name" value="STATOR ELEMENT OF FLAGELLAR MOTOR COMPLEX"/>
    <property type="match status" value="1"/>
</dbReference>
<dbReference type="KEGG" id="cnr:EB819_06885"/>
<evidence type="ECO:0000259" key="2">
    <source>
        <dbReference type="PROSITE" id="PS51123"/>
    </source>
</evidence>
<reference evidence="3 4" key="1">
    <citation type="submission" date="2016-09" db="EMBL/GenBank/DDBJ databases">
        <authorList>
            <person name="Capua I."/>
            <person name="De Benedictis P."/>
            <person name="Joannis T."/>
            <person name="Lombin L.H."/>
            <person name="Cattoli G."/>
        </authorList>
    </citation>
    <scope>NUCLEOTIDE SEQUENCE [LARGE SCALE GENOMIC DNA]</scope>
    <source>
        <strain evidence="3 4">NRS-1</strain>
    </source>
</reference>
<dbReference type="CDD" id="cd07185">
    <property type="entry name" value="OmpA_C-like"/>
    <property type="match status" value="1"/>
</dbReference>
<accession>A0A1E5UEY7</accession>
<dbReference type="InterPro" id="IPR036737">
    <property type="entry name" value="OmpA-like_sf"/>
</dbReference>
<proteinExistence type="predicted"/>
<dbReference type="Pfam" id="PF00691">
    <property type="entry name" value="OmpA"/>
    <property type="match status" value="1"/>
</dbReference>
<evidence type="ECO:0000256" key="1">
    <source>
        <dbReference type="PROSITE-ProRule" id="PRU00473"/>
    </source>
</evidence>
<keyword evidence="1" id="KW-0472">Membrane</keyword>
<dbReference type="OrthoDB" id="9782229at2"/>
<name>A0A1E5UEY7_9FLAO</name>
<comment type="caution">
    <text evidence="3">The sequence shown here is derived from an EMBL/GenBank/DDBJ whole genome shotgun (WGS) entry which is preliminary data.</text>
</comment>
<feature type="domain" description="OmpA-like" evidence="2">
    <location>
        <begin position="294"/>
        <end position="410"/>
    </location>
</feature>
<dbReference type="AlphaFoldDB" id="A0A1E5UEY7"/>
<gene>
    <name evidence="3" type="ORF">BHF72_2045</name>
</gene>
<dbReference type="InterPro" id="IPR006665">
    <property type="entry name" value="OmpA-like"/>
</dbReference>
<dbReference type="SUPFAM" id="SSF103088">
    <property type="entry name" value="OmpA-like"/>
    <property type="match status" value="1"/>
</dbReference>
<dbReference type="STRING" id="237258.SAMN04489756_12132"/>
<dbReference type="RefSeq" id="WP_069798058.1">
    <property type="nucleotide sequence ID" value="NZ_CP034157.1"/>
</dbReference>
<evidence type="ECO:0000313" key="4">
    <source>
        <dbReference type="Proteomes" id="UP000095601"/>
    </source>
</evidence>
<sequence length="410" mass="45033">MSLIDLIKHPLNPELISEAAIQLGESESNVSKALGSLFPAVLGVFAQNSKQDDVINALLKTSSLDFSENLLEKANNSTEIQNIISKILGEKSEHILSHVSEYANINKSSAENLLKVATAATLEGIKKCAHENGLDDQGILSKLAENRCLIPALLPAGMSLEHLGLENLLEKNTETPVETSAPITHKTKEEVKILNQENSEKSSFWKWLLPLLILGIVAWFLWNQLAQKEVLKTKTATENVTLIPEPIPADSLSDAQKKIEFKGNSLQVVSDGLEDRMITFLKADNYKNAKDDDALKSTWYEFDQVTFASGKSDQLTSGTEQIANLIKILKAYPDVKIKIGAYTDKSGTETENLALSQARADFIKNELTKAGLEKQIVNAEGYGSKFATLPATATDEERAIDRKIALRFAK</sequence>
<dbReference type="PROSITE" id="PS51123">
    <property type="entry name" value="OMPA_2"/>
    <property type="match status" value="1"/>
</dbReference>
<dbReference type="Pfam" id="PF06078">
    <property type="entry name" value="DUF937"/>
    <property type="match status" value="1"/>
</dbReference>
<evidence type="ECO:0000313" key="3">
    <source>
        <dbReference type="EMBL" id="OEL11499.1"/>
    </source>
</evidence>
<dbReference type="EMBL" id="MKGI01000040">
    <property type="protein sequence ID" value="OEL11499.1"/>
    <property type="molecule type" value="Genomic_DNA"/>
</dbReference>
<dbReference type="GO" id="GO:0016020">
    <property type="term" value="C:membrane"/>
    <property type="evidence" value="ECO:0007669"/>
    <property type="project" value="UniProtKB-UniRule"/>
</dbReference>
<dbReference type="Gene3D" id="3.30.1330.60">
    <property type="entry name" value="OmpA-like domain"/>
    <property type="match status" value="1"/>
</dbReference>
<dbReference type="Proteomes" id="UP000095601">
    <property type="component" value="Unassembled WGS sequence"/>
</dbReference>
<keyword evidence="4" id="KW-1185">Reference proteome</keyword>
<organism evidence="3 4">
    <name type="scientific">Cloacibacterium normanense</name>
    <dbReference type="NCBI Taxonomy" id="237258"/>
    <lineage>
        <taxon>Bacteria</taxon>
        <taxon>Pseudomonadati</taxon>
        <taxon>Bacteroidota</taxon>
        <taxon>Flavobacteriia</taxon>
        <taxon>Flavobacteriales</taxon>
        <taxon>Weeksellaceae</taxon>
    </lineage>
</organism>
<dbReference type="InterPro" id="IPR050330">
    <property type="entry name" value="Bact_OuterMem_StrucFunc"/>
</dbReference>
<dbReference type="InterPro" id="IPR009282">
    <property type="entry name" value="DUF937"/>
</dbReference>